<gene>
    <name evidence="1" type="ORF">SETIT_9G200300v2</name>
</gene>
<reference evidence="1" key="1">
    <citation type="journal article" date="2012" name="Nat. Biotechnol.">
        <title>Reference genome sequence of the model plant Setaria.</title>
        <authorList>
            <person name="Bennetzen J.L."/>
            <person name="Schmutz J."/>
            <person name="Wang H."/>
            <person name="Percifield R."/>
            <person name="Hawkins J."/>
            <person name="Pontaroli A.C."/>
            <person name="Estep M."/>
            <person name="Feng L."/>
            <person name="Vaughn J.N."/>
            <person name="Grimwood J."/>
            <person name="Jenkins J."/>
            <person name="Barry K."/>
            <person name="Lindquist E."/>
            <person name="Hellsten U."/>
            <person name="Deshpande S."/>
            <person name="Wang X."/>
            <person name="Wu X."/>
            <person name="Mitros T."/>
            <person name="Triplett J."/>
            <person name="Yang X."/>
            <person name="Ye C.Y."/>
            <person name="Mauro-Herrera M."/>
            <person name="Wang L."/>
            <person name="Li P."/>
            <person name="Sharma M."/>
            <person name="Sharma R."/>
            <person name="Ronald P.C."/>
            <person name="Panaud O."/>
            <person name="Kellogg E.A."/>
            <person name="Brutnell T.P."/>
            <person name="Doust A.N."/>
            <person name="Tuskan G.A."/>
            <person name="Rokhsar D."/>
            <person name="Devos K.M."/>
        </authorList>
    </citation>
    <scope>NUCLEOTIDE SEQUENCE [LARGE SCALE GENOMIC DNA]</scope>
    <source>
        <strain evidence="1">Yugu1</strain>
    </source>
</reference>
<evidence type="ECO:0000313" key="1">
    <source>
        <dbReference type="EMBL" id="RCV42237.1"/>
    </source>
</evidence>
<organism evidence="1">
    <name type="scientific">Setaria italica</name>
    <name type="common">Foxtail millet</name>
    <name type="synonym">Panicum italicum</name>
    <dbReference type="NCBI Taxonomy" id="4555"/>
    <lineage>
        <taxon>Eukaryota</taxon>
        <taxon>Viridiplantae</taxon>
        <taxon>Streptophyta</taxon>
        <taxon>Embryophyta</taxon>
        <taxon>Tracheophyta</taxon>
        <taxon>Spermatophyta</taxon>
        <taxon>Magnoliopsida</taxon>
        <taxon>Liliopsida</taxon>
        <taxon>Poales</taxon>
        <taxon>Poaceae</taxon>
        <taxon>PACMAD clade</taxon>
        <taxon>Panicoideae</taxon>
        <taxon>Panicodae</taxon>
        <taxon>Paniceae</taxon>
        <taxon>Cenchrinae</taxon>
        <taxon>Setaria</taxon>
    </lineage>
</organism>
<reference evidence="1" key="2">
    <citation type="submission" date="2015-07" db="EMBL/GenBank/DDBJ databases">
        <authorList>
            <person name="Noorani M."/>
        </authorList>
    </citation>
    <scope>NUCLEOTIDE SEQUENCE</scope>
    <source>
        <strain evidence="1">Yugu1</strain>
    </source>
</reference>
<name>A0A368SII4_SETIT</name>
<sequence>MILPNLPVFFFHRTFRLTHPRYPSGIALPAITLLFPSLIHFSSCASFFDRCPSLFSHASPFSRPHDRLQRCRLPMHPIASCFRLYVARRHCRHALHPFRRAYAIAVAAVAHIPQSSHSWWLFTKEAAGVTAAHGPGSTCRGLEAQDTVTLPSLTSAVALSLAGDHRPPPP</sequence>
<dbReference type="AlphaFoldDB" id="A0A368SII4"/>
<proteinExistence type="predicted"/>
<accession>A0A368SII4</accession>
<protein>
    <submittedName>
        <fullName evidence="1">Uncharacterized protein</fullName>
    </submittedName>
</protein>
<dbReference type="EMBL" id="CM003536">
    <property type="protein sequence ID" value="RCV42237.1"/>
    <property type="molecule type" value="Genomic_DNA"/>
</dbReference>